<proteinExistence type="predicted"/>
<protein>
    <submittedName>
        <fullName evidence="2">GrpB family protein</fullName>
    </submittedName>
</protein>
<sequence length="199" mass="22591">MPSREEITRHHEAPSDDDVWVRGRPDPEPIHVVDHDPEWAVWFFQVAALVRSALGDRVKDIEHVGSTAVLGLPAKPIIDVDLTVDDPADEDSYVPDLEERGFVLTVREPLWHEHRLLTLASPAANLHVFGPDCPELVRHRMFRDHLASHPEDLALYRDAKLAAAAATTEEGGIVMDYNRRKEPVIRRIYDRIFAEHGLL</sequence>
<dbReference type="PANTHER" id="PTHR34822">
    <property type="entry name" value="GRPB DOMAIN PROTEIN (AFU_ORTHOLOGUE AFUA_1G01530)"/>
    <property type="match status" value="1"/>
</dbReference>
<dbReference type="EMBL" id="WWHY01000001">
    <property type="protein sequence ID" value="MYR31473.1"/>
    <property type="molecule type" value="Genomic_DNA"/>
</dbReference>
<evidence type="ECO:0000313" key="2">
    <source>
        <dbReference type="EMBL" id="MYR31473.1"/>
    </source>
</evidence>
<evidence type="ECO:0000313" key="3">
    <source>
        <dbReference type="Proteomes" id="UP000467124"/>
    </source>
</evidence>
<dbReference type="AlphaFoldDB" id="A0A7K2INE6"/>
<feature type="region of interest" description="Disordered" evidence="1">
    <location>
        <begin position="1"/>
        <end position="23"/>
    </location>
</feature>
<organism evidence="2 3">
    <name type="scientific">Nocardiopsis alba</name>
    <dbReference type="NCBI Taxonomy" id="53437"/>
    <lineage>
        <taxon>Bacteria</taxon>
        <taxon>Bacillati</taxon>
        <taxon>Actinomycetota</taxon>
        <taxon>Actinomycetes</taxon>
        <taxon>Streptosporangiales</taxon>
        <taxon>Nocardiopsidaceae</taxon>
        <taxon>Nocardiopsis</taxon>
    </lineage>
</organism>
<gene>
    <name evidence="2" type="ORF">GTW20_04125</name>
</gene>
<dbReference type="Proteomes" id="UP000467124">
    <property type="component" value="Unassembled WGS sequence"/>
</dbReference>
<evidence type="ECO:0000256" key="1">
    <source>
        <dbReference type="SAM" id="MobiDB-lite"/>
    </source>
</evidence>
<reference evidence="2 3" key="1">
    <citation type="journal article" date="2019" name="Nat. Commun.">
        <title>The antimicrobial potential of Streptomyces from insect microbiomes.</title>
        <authorList>
            <person name="Chevrette M.G."/>
            <person name="Carlson C.M."/>
            <person name="Ortega H.E."/>
            <person name="Thomas C."/>
            <person name="Ananiev G.E."/>
            <person name="Barns K.J."/>
            <person name="Book A.J."/>
            <person name="Cagnazzo J."/>
            <person name="Carlos C."/>
            <person name="Flanigan W."/>
            <person name="Grubbs K.J."/>
            <person name="Horn H.A."/>
            <person name="Hoffmann F.M."/>
            <person name="Klassen J.L."/>
            <person name="Knack J.J."/>
            <person name="Lewin G.R."/>
            <person name="McDonald B.R."/>
            <person name="Muller L."/>
            <person name="Melo W.G.P."/>
            <person name="Pinto-Tomas A.A."/>
            <person name="Schmitz A."/>
            <person name="Wendt-Pienkowski E."/>
            <person name="Wildman S."/>
            <person name="Zhao M."/>
            <person name="Zhang F."/>
            <person name="Bugni T.S."/>
            <person name="Andes D.R."/>
            <person name="Pupo M.T."/>
            <person name="Currie C.R."/>
        </authorList>
    </citation>
    <scope>NUCLEOTIDE SEQUENCE [LARGE SCALE GENOMIC DNA]</scope>
    <source>
        <strain evidence="2 3">SID5840</strain>
    </source>
</reference>
<name>A0A7K2INE6_9ACTN</name>
<accession>A0A7K2INE6</accession>
<dbReference type="Pfam" id="PF04229">
    <property type="entry name" value="GrpB"/>
    <property type="match status" value="1"/>
</dbReference>
<dbReference type="RefSeq" id="WP_161110302.1">
    <property type="nucleotide sequence ID" value="NZ_CBDRHC010000001.1"/>
</dbReference>
<dbReference type="PANTHER" id="PTHR34822:SF1">
    <property type="entry name" value="GRPB FAMILY PROTEIN"/>
    <property type="match status" value="1"/>
</dbReference>
<dbReference type="Gene3D" id="3.30.460.10">
    <property type="entry name" value="Beta Polymerase, domain 2"/>
    <property type="match status" value="1"/>
</dbReference>
<dbReference type="InterPro" id="IPR043519">
    <property type="entry name" value="NT_sf"/>
</dbReference>
<dbReference type="InterPro" id="IPR007344">
    <property type="entry name" value="GrpB/CoaE"/>
</dbReference>
<comment type="caution">
    <text evidence="2">The sequence shown here is derived from an EMBL/GenBank/DDBJ whole genome shotgun (WGS) entry which is preliminary data.</text>
</comment>
<dbReference type="SUPFAM" id="SSF81301">
    <property type="entry name" value="Nucleotidyltransferase"/>
    <property type="match status" value="1"/>
</dbReference>